<evidence type="ECO:0000256" key="2">
    <source>
        <dbReference type="ARBA" id="ARBA00023315"/>
    </source>
</evidence>
<feature type="domain" description="N-acetyltransferase" evidence="3">
    <location>
        <begin position="4"/>
        <end position="177"/>
    </location>
</feature>
<dbReference type="PANTHER" id="PTHR43420">
    <property type="entry name" value="ACETYLTRANSFERASE"/>
    <property type="match status" value="1"/>
</dbReference>
<organism evidence="4 5">
    <name type="scientific">Candidatus Naiadarchaeum limnaeum</name>
    <dbReference type="NCBI Taxonomy" id="2756139"/>
    <lineage>
        <taxon>Archaea</taxon>
        <taxon>Candidatus Undinarchaeota</taxon>
        <taxon>Candidatus Undinarchaeia</taxon>
        <taxon>Candidatus Naiadarchaeales</taxon>
        <taxon>Candidatus Naiadarchaeaceae</taxon>
        <taxon>Candidatus Naiadarchaeum</taxon>
    </lineage>
</organism>
<dbReference type="Proteomes" id="UP000646946">
    <property type="component" value="Unassembled WGS sequence"/>
</dbReference>
<accession>A0A832V338</accession>
<dbReference type="PROSITE" id="PS51186">
    <property type="entry name" value="GNAT"/>
    <property type="match status" value="1"/>
</dbReference>
<sequence length="177" mass="20677">MKGFTLRRLGGSDLRVLEKIAFEIFYPSSLVAREVMQSYRLYFKKGHGNRKIEKSVDDWISIEYYVLVEDKTKRIVGITGLYRINWGSPDSFWLGWFGVDKAFRGRGLGTELLAMTERIAKERGAKYFCIESSDFPANQHAAKLYTEMDYKKFGPIPNYWPGFRNERYGLVIFIKKL</sequence>
<evidence type="ECO:0000256" key="1">
    <source>
        <dbReference type="ARBA" id="ARBA00022679"/>
    </source>
</evidence>
<keyword evidence="2" id="KW-0012">Acyltransferase</keyword>
<evidence type="ECO:0000313" key="4">
    <source>
        <dbReference type="EMBL" id="HIK00117.1"/>
    </source>
</evidence>
<dbReference type="Pfam" id="PF00583">
    <property type="entry name" value="Acetyltransf_1"/>
    <property type="match status" value="1"/>
</dbReference>
<evidence type="ECO:0000313" key="5">
    <source>
        <dbReference type="Proteomes" id="UP000646946"/>
    </source>
</evidence>
<keyword evidence="1" id="KW-0808">Transferase</keyword>
<dbReference type="InterPro" id="IPR016181">
    <property type="entry name" value="Acyl_CoA_acyltransferase"/>
</dbReference>
<dbReference type="EMBL" id="DVAB01000010">
    <property type="protein sequence ID" value="HIK00117.1"/>
    <property type="molecule type" value="Genomic_DNA"/>
</dbReference>
<dbReference type="InterPro" id="IPR050680">
    <property type="entry name" value="YpeA/RimI_acetyltransf"/>
</dbReference>
<evidence type="ECO:0000259" key="3">
    <source>
        <dbReference type="PROSITE" id="PS51186"/>
    </source>
</evidence>
<dbReference type="InterPro" id="IPR000182">
    <property type="entry name" value="GNAT_dom"/>
</dbReference>
<keyword evidence="5" id="KW-1185">Reference proteome</keyword>
<protein>
    <submittedName>
        <fullName evidence="4">GNAT family N-acetyltransferase</fullName>
    </submittedName>
</protein>
<name>A0A832V338_9ARCH</name>
<gene>
    <name evidence="4" type="ORF">H1016_01085</name>
</gene>
<reference evidence="4 5" key="1">
    <citation type="journal article" name="Nat. Commun.">
        <title>Undinarchaeota illuminate DPANN phylogeny and the impact of gene transfer on archaeal evolution.</title>
        <authorList>
            <person name="Dombrowski N."/>
            <person name="Williams T.A."/>
            <person name="Sun J."/>
            <person name="Woodcroft B.J."/>
            <person name="Lee J.H."/>
            <person name="Minh B.Q."/>
            <person name="Rinke C."/>
            <person name="Spang A."/>
        </authorList>
    </citation>
    <scope>NUCLEOTIDE SEQUENCE [LARGE SCALE GENOMIC DNA]</scope>
    <source>
        <strain evidence="4">MAG_bin1129</strain>
    </source>
</reference>
<comment type="caution">
    <text evidence="4">The sequence shown here is derived from an EMBL/GenBank/DDBJ whole genome shotgun (WGS) entry which is preliminary data.</text>
</comment>
<proteinExistence type="predicted"/>
<dbReference type="CDD" id="cd04301">
    <property type="entry name" value="NAT_SF"/>
    <property type="match status" value="1"/>
</dbReference>
<dbReference type="SUPFAM" id="SSF55729">
    <property type="entry name" value="Acyl-CoA N-acyltransferases (Nat)"/>
    <property type="match status" value="1"/>
</dbReference>
<dbReference type="AlphaFoldDB" id="A0A832V338"/>
<dbReference type="GO" id="GO:0016747">
    <property type="term" value="F:acyltransferase activity, transferring groups other than amino-acyl groups"/>
    <property type="evidence" value="ECO:0007669"/>
    <property type="project" value="InterPro"/>
</dbReference>
<dbReference type="Gene3D" id="3.40.630.30">
    <property type="match status" value="1"/>
</dbReference>